<comment type="caution">
    <text evidence="4">The sequence shown here is derived from an EMBL/GenBank/DDBJ whole genome shotgun (WGS) entry which is preliminary data.</text>
</comment>
<dbReference type="InterPro" id="IPR025486">
    <property type="entry name" value="DUF4378"/>
</dbReference>
<feature type="compositionally biased region" description="Low complexity" evidence="1">
    <location>
        <begin position="344"/>
        <end position="355"/>
    </location>
</feature>
<feature type="region of interest" description="Disordered" evidence="1">
    <location>
        <begin position="334"/>
        <end position="404"/>
    </location>
</feature>
<name>A0AAD5GH90_AMBAR</name>
<dbReference type="InterPro" id="IPR033334">
    <property type="entry name" value="LNG1/2"/>
</dbReference>
<dbReference type="InterPro" id="IPR032795">
    <property type="entry name" value="DUF3741-assoc"/>
</dbReference>
<evidence type="ECO:0008006" key="6">
    <source>
        <dbReference type="Google" id="ProtNLM"/>
    </source>
</evidence>
<dbReference type="Pfam" id="PF14383">
    <property type="entry name" value="VARLMGL"/>
    <property type="match status" value="1"/>
</dbReference>
<dbReference type="PANTHER" id="PTHR31680">
    <property type="entry name" value="LONGIFOLIA PROTEIN"/>
    <property type="match status" value="1"/>
</dbReference>
<reference evidence="4" key="1">
    <citation type="submission" date="2022-06" db="EMBL/GenBank/DDBJ databases">
        <title>Uncovering the hologenomic basis of an extraordinary plant invasion.</title>
        <authorList>
            <person name="Bieker V.C."/>
            <person name="Martin M.D."/>
            <person name="Gilbert T."/>
            <person name="Hodgins K."/>
            <person name="Battlay P."/>
            <person name="Petersen B."/>
            <person name="Wilson J."/>
        </authorList>
    </citation>
    <scope>NUCLEOTIDE SEQUENCE</scope>
    <source>
        <strain evidence="4">AA19_3_7</strain>
        <tissue evidence="4">Leaf</tissue>
    </source>
</reference>
<feature type="region of interest" description="Disordered" evidence="1">
    <location>
        <begin position="39"/>
        <end position="140"/>
    </location>
</feature>
<proteinExistence type="predicted"/>
<organism evidence="4 5">
    <name type="scientific">Ambrosia artemisiifolia</name>
    <name type="common">Common ragweed</name>
    <dbReference type="NCBI Taxonomy" id="4212"/>
    <lineage>
        <taxon>Eukaryota</taxon>
        <taxon>Viridiplantae</taxon>
        <taxon>Streptophyta</taxon>
        <taxon>Embryophyta</taxon>
        <taxon>Tracheophyta</taxon>
        <taxon>Spermatophyta</taxon>
        <taxon>Magnoliopsida</taxon>
        <taxon>eudicotyledons</taxon>
        <taxon>Gunneridae</taxon>
        <taxon>Pentapetalae</taxon>
        <taxon>asterids</taxon>
        <taxon>campanulids</taxon>
        <taxon>Asterales</taxon>
        <taxon>Asteraceae</taxon>
        <taxon>Asteroideae</taxon>
        <taxon>Heliantheae alliance</taxon>
        <taxon>Heliantheae</taxon>
        <taxon>Ambrosia</taxon>
    </lineage>
</organism>
<dbReference type="Proteomes" id="UP001206925">
    <property type="component" value="Unassembled WGS sequence"/>
</dbReference>
<evidence type="ECO:0000313" key="4">
    <source>
        <dbReference type="EMBL" id="KAI7740291.1"/>
    </source>
</evidence>
<feature type="compositionally biased region" description="Low complexity" evidence="1">
    <location>
        <begin position="90"/>
        <end position="110"/>
    </location>
</feature>
<gene>
    <name evidence="4" type="ORF">M8C21_020827</name>
</gene>
<feature type="domain" description="DUF3741" evidence="3">
    <location>
        <begin position="285"/>
        <end position="302"/>
    </location>
</feature>
<feature type="region of interest" description="Disordered" evidence="1">
    <location>
        <begin position="441"/>
        <end position="477"/>
    </location>
</feature>
<feature type="region of interest" description="Disordered" evidence="1">
    <location>
        <begin position="519"/>
        <end position="688"/>
    </location>
</feature>
<feature type="compositionally biased region" description="Polar residues" evidence="1">
    <location>
        <begin position="544"/>
        <end position="568"/>
    </location>
</feature>
<dbReference type="AlphaFoldDB" id="A0AAD5GH90"/>
<protein>
    <recommendedName>
        <fullName evidence="6">Protein LONGIFOLIA 1</fullName>
    </recommendedName>
</protein>
<evidence type="ECO:0000259" key="2">
    <source>
        <dbReference type="Pfam" id="PF14309"/>
    </source>
</evidence>
<feature type="compositionally biased region" description="Basic and acidic residues" evidence="1">
    <location>
        <begin position="650"/>
        <end position="674"/>
    </location>
</feature>
<dbReference type="GO" id="GO:0051513">
    <property type="term" value="P:regulation of monopolar cell growth"/>
    <property type="evidence" value="ECO:0007669"/>
    <property type="project" value="InterPro"/>
</dbReference>
<feature type="compositionally biased region" description="Basic and acidic residues" evidence="1">
    <location>
        <begin position="218"/>
        <end position="230"/>
    </location>
</feature>
<sequence>MAAKLLHSLTDDNPDLQKQIGCMTGVFQLFDRHQIVTGRRFPGHSPKRLPPGSPQFDSRTPESESSNLHQRPYIVEAHSNKIVQDKNNRTSTESSRDSFSSMSRSSSFSSLDCNVNKTNHQEPDAVVFPDTPSRDSLTRQSYGSRISVDLRDVVKDSMYRHKPSAKDEVPDHVMNYRESLDALAKFEESKWYHNEPRELSRSKSYQIRDGPSFSVPKDCPRFSYDGRETNRLSFQSRDISKSMGTKQLEEPPRLSLDSKESSTRSLRNPKSDDVVTANRSTMQSRSHSVVAKLMGLEALPDSVSAKPKESGLGPIRTSRVEDLNLLSKSLKPTDIFGPIKMHSSSRSSPREPTSPLWRNSDMKPISRIPIEPAPWKQRDGSRSPQRPVSRASKSPTKIHSSYSSVYSEVDKRLKDLQFTQSGKDLRALKQILEAMQSIEARKEETQTTVTRQSVATQNERFSDRQNPRGGSDNLRAYESPIVIMKPAKLVERSGIPVEDIPSDDRKICTNYIPKSTRRENTVGINEVKSGGRHTRNAVNAPGLTKQQQLAKENATTSGKSATSVSPRLQQKRPELERRSRPPTPPADSSKVRKQSAKQVSESSSPGGRRRSKYSNVQQHDGQHHEVNGESKKSSYKETQVSHEGFTTPESSKEIDNRRSPSSIHEKSTLLLREDESPDPEYPSPVSVLDDGVYIDDSPSSVKHMLKTLKDDATQDIKDQWESPDDVVSDTKSSGVTSEINRKKLQNIENLVQKLTRLNSSHDEAHTDYIASLCENTKPDDRYVSEILLASGLLLRDLGSNLTTFQFHSSGYPINPELFLVLEQTKFSNLAKQEPDKSEKIIKKEKFHRKLIFDAVNEILAGKLASSVPFQKPFKLAKKTLNGQKLLRDLCLEIEQLHAKKNKENISFEDEDDGLKSVLWEEVLKRAESWTDYDGELPVLALEVERLIFKDLVNEVVLGEAADGRRIKPGRRCRQLFSK</sequence>
<evidence type="ECO:0000256" key="1">
    <source>
        <dbReference type="SAM" id="MobiDB-lite"/>
    </source>
</evidence>
<feature type="compositionally biased region" description="Polar residues" evidence="1">
    <location>
        <begin position="55"/>
        <end position="69"/>
    </location>
</feature>
<feature type="compositionally biased region" description="Polar residues" evidence="1">
    <location>
        <begin position="277"/>
        <end position="286"/>
    </location>
</feature>
<evidence type="ECO:0000259" key="3">
    <source>
        <dbReference type="Pfam" id="PF14383"/>
    </source>
</evidence>
<feature type="domain" description="DUF4378" evidence="2">
    <location>
        <begin position="781"/>
        <end position="954"/>
    </location>
</feature>
<feature type="compositionally biased region" description="Polar residues" evidence="1">
    <location>
        <begin position="446"/>
        <end position="459"/>
    </location>
</feature>
<evidence type="ECO:0000313" key="5">
    <source>
        <dbReference type="Proteomes" id="UP001206925"/>
    </source>
</evidence>
<feature type="compositionally biased region" description="Polar residues" evidence="1">
    <location>
        <begin position="382"/>
        <end position="404"/>
    </location>
</feature>
<feature type="compositionally biased region" description="Basic and acidic residues" evidence="1">
    <location>
        <begin position="247"/>
        <end position="262"/>
    </location>
</feature>
<feature type="compositionally biased region" description="Basic and acidic residues" evidence="1">
    <location>
        <begin position="620"/>
        <end position="635"/>
    </location>
</feature>
<dbReference type="Pfam" id="PF14309">
    <property type="entry name" value="DUF4378"/>
    <property type="match status" value="1"/>
</dbReference>
<feature type="compositionally biased region" description="Polar residues" evidence="1">
    <location>
        <begin position="231"/>
        <end position="245"/>
    </location>
</feature>
<dbReference type="PANTHER" id="PTHR31680:SF4">
    <property type="entry name" value="LONGIFOLIA PROTEIN"/>
    <property type="match status" value="1"/>
</dbReference>
<accession>A0AAD5GH90</accession>
<feature type="region of interest" description="Disordered" evidence="1">
    <location>
        <begin position="195"/>
        <end position="286"/>
    </location>
</feature>
<dbReference type="EMBL" id="JAMZMK010008472">
    <property type="protein sequence ID" value="KAI7740291.1"/>
    <property type="molecule type" value="Genomic_DNA"/>
</dbReference>
<keyword evidence="5" id="KW-1185">Reference proteome</keyword>